<feature type="region of interest" description="Disordered" evidence="1">
    <location>
        <begin position="1"/>
        <end position="26"/>
    </location>
</feature>
<accession>A0A9Q3HTL0</accession>
<comment type="caution">
    <text evidence="2">The sequence shown here is derived from an EMBL/GenBank/DDBJ whole genome shotgun (WGS) entry which is preliminary data.</text>
</comment>
<keyword evidence="3" id="KW-1185">Reference proteome</keyword>
<dbReference type="AlphaFoldDB" id="A0A9Q3HTL0"/>
<gene>
    <name evidence="2" type="ORF">O181_054344</name>
</gene>
<proteinExistence type="predicted"/>
<reference evidence="2" key="1">
    <citation type="submission" date="2021-03" db="EMBL/GenBank/DDBJ databases">
        <title>Draft genome sequence of rust myrtle Austropuccinia psidii MF-1, a brazilian biotype.</title>
        <authorList>
            <person name="Quecine M.C."/>
            <person name="Pachon D.M.R."/>
            <person name="Bonatelli M.L."/>
            <person name="Correr F.H."/>
            <person name="Franceschini L.M."/>
            <person name="Leite T.F."/>
            <person name="Margarido G.R.A."/>
            <person name="Almeida C.A."/>
            <person name="Ferrarezi J.A."/>
            <person name="Labate C.A."/>
        </authorList>
    </citation>
    <scope>NUCLEOTIDE SEQUENCE</scope>
    <source>
        <strain evidence="2">MF-1</strain>
    </source>
</reference>
<dbReference type="EMBL" id="AVOT02024131">
    <property type="protein sequence ID" value="MBW0514629.1"/>
    <property type="molecule type" value="Genomic_DNA"/>
</dbReference>
<dbReference type="Proteomes" id="UP000765509">
    <property type="component" value="Unassembled WGS sequence"/>
</dbReference>
<protein>
    <submittedName>
        <fullName evidence="2">Uncharacterized protein</fullName>
    </submittedName>
</protein>
<evidence type="ECO:0000313" key="3">
    <source>
        <dbReference type="Proteomes" id="UP000765509"/>
    </source>
</evidence>
<dbReference type="OrthoDB" id="2506989at2759"/>
<evidence type="ECO:0000256" key="1">
    <source>
        <dbReference type="SAM" id="MobiDB-lite"/>
    </source>
</evidence>
<evidence type="ECO:0000313" key="2">
    <source>
        <dbReference type="EMBL" id="MBW0514629.1"/>
    </source>
</evidence>
<organism evidence="2 3">
    <name type="scientific">Austropuccinia psidii MF-1</name>
    <dbReference type="NCBI Taxonomy" id="1389203"/>
    <lineage>
        <taxon>Eukaryota</taxon>
        <taxon>Fungi</taxon>
        <taxon>Dikarya</taxon>
        <taxon>Basidiomycota</taxon>
        <taxon>Pucciniomycotina</taxon>
        <taxon>Pucciniomycetes</taxon>
        <taxon>Pucciniales</taxon>
        <taxon>Sphaerophragmiaceae</taxon>
        <taxon>Austropuccinia</taxon>
    </lineage>
</organism>
<name>A0A9Q3HTL0_9BASI</name>
<sequence length="129" mass="14862">MPQDFNPPLERPESSRNSYETPLSPNPPLFIEISKVTEEIISRINFGPSGWLLEQEINFLRSAILLSQKAIAFSEEEQGVLKHSYGKCYEIPVMPHELWKEKSIPIPKSILPQFIALFRERIHIGLYGK</sequence>